<dbReference type="InterPro" id="IPR036388">
    <property type="entry name" value="WH-like_DNA-bd_sf"/>
</dbReference>
<name>A0A193GK84_9BORD</name>
<comment type="similarity">
    <text evidence="1">Belongs to the LysR transcriptional regulatory family.</text>
</comment>
<reference evidence="6 7" key="1">
    <citation type="submission" date="2016-06" db="EMBL/GenBank/DDBJ databases">
        <title>Complete genome sequences of Bordetella bronchialis and Bordetella flabilis.</title>
        <authorList>
            <person name="LiPuma J.J."/>
            <person name="Spilker T."/>
        </authorList>
    </citation>
    <scope>NUCLEOTIDE SEQUENCE [LARGE SCALE GENOMIC DNA]</scope>
    <source>
        <strain evidence="6 7">AU10664</strain>
    </source>
</reference>
<evidence type="ECO:0000256" key="2">
    <source>
        <dbReference type="ARBA" id="ARBA00023015"/>
    </source>
</evidence>
<dbReference type="PROSITE" id="PS50931">
    <property type="entry name" value="HTH_LYSR"/>
    <property type="match status" value="1"/>
</dbReference>
<dbReference type="SUPFAM" id="SSF46785">
    <property type="entry name" value="Winged helix' DNA-binding domain"/>
    <property type="match status" value="1"/>
</dbReference>
<accession>A0A193GK84</accession>
<feature type="domain" description="HTH lysR-type" evidence="5">
    <location>
        <begin position="10"/>
        <end position="67"/>
    </location>
</feature>
<organism evidence="6 7">
    <name type="scientific">Bordetella flabilis</name>
    <dbReference type="NCBI Taxonomy" id="463014"/>
    <lineage>
        <taxon>Bacteria</taxon>
        <taxon>Pseudomonadati</taxon>
        <taxon>Pseudomonadota</taxon>
        <taxon>Betaproteobacteria</taxon>
        <taxon>Burkholderiales</taxon>
        <taxon>Alcaligenaceae</taxon>
        <taxon>Bordetella</taxon>
    </lineage>
</organism>
<dbReference type="CDD" id="cd05466">
    <property type="entry name" value="PBP2_LTTR_substrate"/>
    <property type="match status" value="1"/>
</dbReference>
<dbReference type="InterPro" id="IPR036390">
    <property type="entry name" value="WH_DNA-bd_sf"/>
</dbReference>
<dbReference type="FunFam" id="1.10.10.10:FF:000001">
    <property type="entry name" value="LysR family transcriptional regulator"/>
    <property type="match status" value="1"/>
</dbReference>
<gene>
    <name evidence="6" type="ORF">BAU07_25380</name>
</gene>
<dbReference type="Pfam" id="PF03466">
    <property type="entry name" value="LysR_substrate"/>
    <property type="match status" value="1"/>
</dbReference>
<evidence type="ECO:0000259" key="5">
    <source>
        <dbReference type="PROSITE" id="PS50931"/>
    </source>
</evidence>
<dbReference type="InterPro" id="IPR000847">
    <property type="entry name" value="LysR_HTH_N"/>
</dbReference>
<evidence type="ECO:0000313" key="6">
    <source>
        <dbReference type="EMBL" id="ANN79998.1"/>
    </source>
</evidence>
<evidence type="ECO:0000256" key="4">
    <source>
        <dbReference type="ARBA" id="ARBA00023163"/>
    </source>
</evidence>
<dbReference type="STRING" id="463014.BAU07_25380"/>
<dbReference type="Pfam" id="PF00126">
    <property type="entry name" value="HTH_1"/>
    <property type="match status" value="1"/>
</dbReference>
<evidence type="ECO:0000313" key="7">
    <source>
        <dbReference type="Proteomes" id="UP000091926"/>
    </source>
</evidence>
<dbReference type="RefSeq" id="WP_066664030.1">
    <property type="nucleotide sequence ID" value="NZ_CBCSCL010000003.1"/>
</dbReference>
<evidence type="ECO:0000256" key="1">
    <source>
        <dbReference type="ARBA" id="ARBA00009437"/>
    </source>
</evidence>
<dbReference type="Gene3D" id="3.40.190.10">
    <property type="entry name" value="Periplasmic binding protein-like II"/>
    <property type="match status" value="2"/>
</dbReference>
<keyword evidence="3" id="KW-0238">DNA-binding</keyword>
<dbReference type="SUPFAM" id="SSF53850">
    <property type="entry name" value="Periplasmic binding protein-like II"/>
    <property type="match status" value="1"/>
</dbReference>
<dbReference type="AlphaFoldDB" id="A0A193GK84"/>
<dbReference type="GO" id="GO:0005829">
    <property type="term" value="C:cytosol"/>
    <property type="evidence" value="ECO:0007669"/>
    <property type="project" value="TreeGrafter"/>
</dbReference>
<proteinExistence type="inferred from homology"/>
<dbReference type="OrthoDB" id="6113677at2"/>
<dbReference type="Proteomes" id="UP000091926">
    <property type="component" value="Chromosome"/>
</dbReference>
<keyword evidence="7" id="KW-1185">Reference proteome</keyword>
<dbReference type="Gene3D" id="1.10.10.10">
    <property type="entry name" value="Winged helix-like DNA-binding domain superfamily/Winged helix DNA-binding domain"/>
    <property type="match status" value="1"/>
</dbReference>
<keyword evidence="2" id="KW-0805">Transcription regulation</keyword>
<dbReference type="PRINTS" id="PR00039">
    <property type="entry name" value="HTHLYSR"/>
</dbReference>
<dbReference type="EMBL" id="CP016172">
    <property type="protein sequence ID" value="ANN79998.1"/>
    <property type="molecule type" value="Genomic_DNA"/>
</dbReference>
<dbReference type="GO" id="GO:0003700">
    <property type="term" value="F:DNA-binding transcription factor activity"/>
    <property type="evidence" value="ECO:0007669"/>
    <property type="project" value="InterPro"/>
</dbReference>
<keyword evidence="4" id="KW-0804">Transcription</keyword>
<dbReference type="InterPro" id="IPR050950">
    <property type="entry name" value="HTH-type_LysR_regulators"/>
</dbReference>
<evidence type="ECO:0000256" key="3">
    <source>
        <dbReference type="ARBA" id="ARBA00023125"/>
    </source>
</evidence>
<protein>
    <submittedName>
        <fullName evidence="6">LysR family transcriptional regulator</fullName>
    </submittedName>
</protein>
<dbReference type="InterPro" id="IPR005119">
    <property type="entry name" value="LysR_subst-bd"/>
</dbReference>
<dbReference type="KEGG" id="bfz:BAU07_25380"/>
<sequence>MGALKNDSSLDVRMLRIFAAVAAADSLSAAAQALNVTQSAVSQVVSQIEQILGMRVLDRSCRPYKLTPAGVALQRHSRQIVDDVDRLIAQVREADLMNRPAIRIGMIDSFAATTGPSIVKRLTQSASQVLVWSGLAYGHAQALLNRQVDIIVTTDALEDVDDLARRPILTEPFVLVVPAARADTFAAMDLRQLAQAAPLIRFSGRSHFGAMIERHLRRCGVSAPPYLEIDTSDVVMAMIAANLGWALATPLCLLQGRAWLDQVAVLPLPGPGLARTLHQVSRHREFEEMAEMCWQFSRSALETEIFPQMTARLPWLGRQMRLC</sequence>
<dbReference type="GO" id="GO:0003677">
    <property type="term" value="F:DNA binding"/>
    <property type="evidence" value="ECO:0007669"/>
    <property type="project" value="UniProtKB-KW"/>
</dbReference>
<dbReference type="PANTHER" id="PTHR30419">
    <property type="entry name" value="HTH-TYPE TRANSCRIPTIONAL REGULATOR YBHD"/>
    <property type="match status" value="1"/>
</dbReference>